<reference evidence="4 5" key="1">
    <citation type="submission" date="2016-10" db="EMBL/GenBank/DDBJ databases">
        <authorList>
            <person name="de Groot N.N."/>
        </authorList>
    </citation>
    <scope>NUCLEOTIDE SEQUENCE [LARGE SCALE GENOMIC DNA]</scope>
    <source>
        <strain evidence="4 5">DSM 21799</strain>
    </source>
</reference>
<dbReference type="STRING" id="640635.SAMN04489806_0224"/>
<dbReference type="InterPro" id="IPR050922">
    <property type="entry name" value="LytR/CpsA/Psr_CW_biosynth"/>
</dbReference>
<sequence>MTSLIANPIRYPDTASSPLMTRRAWWLVVLNFLIPGSAQVLAGNRRLGRFGLGATLVTWTIAIVGLLLFFFMRTALISLIAQTWFLLGLQVLLVAYAVLWLVLTIDTFRLVHVLKAAPGARFWIAAATVFFLVLSVGTASCAAYYAGVANGALSSIFGNSAPVAPVDGRYNILLLGGDAGEDREGLRPDSISVMSIEASTGKAVMIGLPRDMLHVPFSDGPFHDAYPNGYEHCDVSACKLNSVYTEAQLVHPDWYPDAEGRSSSPGIEATRDAVEGVTGLTVQFYALIDMAGFAQLVDALGGVEIDVKQRLPIGGDENLNGVDGWIEPGKQKLDGYHAEWYARSRHSTSDWDRMRRQRELQEAILKQFTPGNVLTKFQAIAEAGSQVVKTDVPQSMLGYFSDLAMKTRTQKVENLELTPPTVPDPDNPDFPHIRDLVAAAVAPATPEPTG</sequence>
<dbReference type="Pfam" id="PF03816">
    <property type="entry name" value="LytR_cpsA_psr"/>
    <property type="match status" value="1"/>
</dbReference>
<evidence type="ECO:0000256" key="2">
    <source>
        <dbReference type="SAM" id="Phobius"/>
    </source>
</evidence>
<dbReference type="InterPro" id="IPR004474">
    <property type="entry name" value="LytR_CpsA_psr"/>
</dbReference>
<dbReference type="RefSeq" id="WP_245723488.1">
    <property type="nucleotide sequence ID" value="NZ_FNRY01000001.1"/>
</dbReference>
<keyword evidence="5" id="KW-1185">Reference proteome</keyword>
<dbReference type="Gene3D" id="3.40.630.190">
    <property type="entry name" value="LCP protein"/>
    <property type="match status" value="1"/>
</dbReference>
<accession>A0A1H4IUM7</accession>
<organism evidence="4 5">
    <name type="scientific">Paramicrobacterium humi</name>
    <dbReference type="NCBI Taxonomy" id="640635"/>
    <lineage>
        <taxon>Bacteria</taxon>
        <taxon>Bacillati</taxon>
        <taxon>Actinomycetota</taxon>
        <taxon>Actinomycetes</taxon>
        <taxon>Micrococcales</taxon>
        <taxon>Microbacteriaceae</taxon>
        <taxon>Paramicrobacterium</taxon>
    </lineage>
</organism>
<keyword evidence="2" id="KW-1133">Transmembrane helix</keyword>
<dbReference type="NCBIfam" id="TIGR00350">
    <property type="entry name" value="lytR_cpsA_psr"/>
    <property type="match status" value="1"/>
</dbReference>
<evidence type="ECO:0000313" key="5">
    <source>
        <dbReference type="Proteomes" id="UP000199183"/>
    </source>
</evidence>
<dbReference type="Proteomes" id="UP000199183">
    <property type="component" value="Unassembled WGS sequence"/>
</dbReference>
<name>A0A1H4IUM7_9MICO</name>
<keyword evidence="2" id="KW-0472">Membrane</keyword>
<feature type="transmembrane region" description="Helical" evidence="2">
    <location>
        <begin position="84"/>
        <end position="103"/>
    </location>
</feature>
<feature type="transmembrane region" description="Helical" evidence="2">
    <location>
        <begin position="123"/>
        <end position="146"/>
    </location>
</feature>
<protein>
    <submittedName>
        <fullName evidence="4">Cell envelope-related function transcriptional attenuator common domain-containing protein</fullName>
    </submittedName>
</protein>
<dbReference type="AlphaFoldDB" id="A0A1H4IUM7"/>
<feature type="transmembrane region" description="Helical" evidence="2">
    <location>
        <begin position="50"/>
        <end position="72"/>
    </location>
</feature>
<gene>
    <name evidence="4" type="ORF">SAMN04489806_0224</name>
</gene>
<keyword evidence="2" id="KW-0812">Transmembrane</keyword>
<dbReference type="PANTHER" id="PTHR33392:SF6">
    <property type="entry name" value="POLYISOPRENYL-TEICHOIC ACID--PEPTIDOGLYCAN TEICHOIC ACID TRANSFERASE TAGU"/>
    <property type="match status" value="1"/>
</dbReference>
<feature type="transmembrane region" description="Helical" evidence="2">
    <location>
        <begin position="24"/>
        <end position="43"/>
    </location>
</feature>
<evidence type="ECO:0000259" key="3">
    <source>
        <dbReference type="Pfam" id="PF03816"/>
    </source>
</evidence>
<feature type="domain" description="Cell envelope-related transcriptional attenuator" evidence="3">
    <location>
        <begin position="187"/>
        <end position="367"/>
    </location>
</feature>
<proteinExistence type="inferred from homology"/>
<comment type="similarity">
    <text evidence="1">Belongs to the LytR/CpsA/Psr (LCP) family.</text>
</comment>
<dbReference type="PANTHER" id="PTHR33392">
    <property type="entry name" value="POLYISOPRENYL-TEICHOIC ACID--PEPTIDOGLYCAN TEICHOIC ACID TRANSFERASE TAGU"/>
    <property type="match status" value="1"/>
</dbReference>
<evidence type="ECO:0000256" key="1">
    <source>
        <dbReference type="ARBA" id="ARBA00006068"/>
    </source>
</evidence>
<dbReference type="EMBL" id="FNRY01000001">
    <property type="protein sequence ID" value="SEB37008.1"/>
    <property type="molecule type" value="Genomic_DNA"/>
</dbReference>
<evidence type="ECO:0000313" key="4">
    <source>
        <dbReference type="EMBL" id="SEB37008.1"/>
    </source>
</evidence>